<dbReference type="HOGENOM" id="CLU_1611789_0_0_1"/>
<reference evidence="1" key="1">
    <citation type="submission" date="2011-04" db="EMBL/GenBank/DDBJ databases">
        <title>Evolution of plant cell wall degrading machinery underlies the functional diversity of forest fungi.</title>
        <authorList>
            <consortium name="US DOE Joint Genome Institute (JGI-PGF)"/>
            <person name="Eastwood D.C."/>
            <person name="Floudas D."/>
            <person name="Binder M."/>
            <person name="Majcherczyk A."/>
            <person name="Schneider P."/>
            <person name="Aerts A."/>
            <person name="Asiegbu F.O."/>
            <person name="Baker S.E."/>
            <person name="Barry K."/>
            <person name="Bendiksby M."/>
            <person name="Blumentritt M."/>
            <person name="Coutinho P.M."/>
            <person name="Cullen D."/>
            <person name="Cullen D."/>
            <person name="Gathman A."/>
            <person name="Goodell B."/>
            <person name="Henrissat B."/>
            <person name="Ihrmark K."/>
            <person name="Kauserud H."/>
            <person name="Kohler A."/>
            <person name="LaButti K."/>
            <person name="Lapidus A."/>
            <person name="Lavin J.L."/>
            <person name="Lee Y.-H."/>
            <person name="Lindquist E."/>
            <person name="Lilly W."/>
            <person name="Lucas S."/>
            <person name="Morin E."/>
            <person name="Murat C."/>
            <person name="Oguiza J.A."/>
            <person name="Park J."/>
            <person name="Pisabarro A.G."/>
            <person name="Riley R."/>
            <person name="Rosling A."/>
            <person name="Salamov A."/>
            <person name="Schmidt O."/>
            <person name="Schmutz J."/>
            <person name="Skrede I."/>
            <person name="Stenlid J."/>
            <person name="Wiebenga A."/>
            <person name="Xie X."/>
            <person name="Kues U."/>
            <person name="Hibbett D.S."/>
            <person name="Hoffmeister D."/>
            <person name="Hogberg N."/>
            <person name="Martin F."/>
            <person name="Grigoriev I.V."/>
            <person name="Watkinson S.C."/>
        </authorList>
    </citation>
    <scope>NUCLEOTIDE SEQUENCE</scope>
    <source>
        <strain evidence="1">S7.9</strain>
    </source>
</reference>
<dbReference type="AlphaFoldDB" id="F8NLM4"/>
<dbReference type="OrthoDB" id="3269759at2759"/>
<accession>F8NLM4</accession>
<dbReference type="EMBL" id="GL945430">
    <property type="protein sequence ID" value="EGO28205.1"/>
    <property type="molecule type" value="Genomic_DNA"/>
</dbReference>
<protein>
    <submittedName>
        <fullName evidence="1">Uncharacterized protein</fullName>
    </submittedName>
</protein>
<dbReference type="RefSeq" id="XP_007314404.1">
    <property type="nucleotide sequence ID" value="XM_007314342.1"/>
</dbReference>
<name>F8NLM4_SERL9</name>
<evidence type="ECO:0000313" key="1">
    <source>
        <dbReference type="EMBL" id="EGO28205.1"/>
    </source>
</evidence>
<dbReference type="Pfam" id="PF14223">
    <property type="entry name" value="Retrotran_gag_2"/>
    <property type="match status" value="1"/>
</dbReference>
<organism>
    <name type="scientific">Serpula lacrymans var. lacrymans (strain S7.9)</name>
    <name type="common">Dry rot fungus</name>
    <dbReference type="NCBI Taxonomy" id="578457"/>
    <lineage>
        <taxon>Eukaryota</taxon>
        <taxon>Fungi</taxon>
        <taxon>Dikarya</taxon>
        <taxon>Basidiomycota</taxon>
        <taxon>Agaricomycotina</taxon>
        <taxon>Agaricomycetes</taxon>
        <taxon>Agaricomycetidae</taxon>
        <taxon>Boletales</taxon>
        <taxon>Coniophorineae</taxon>
        <taxon>Serpulaceae</taxon>
        <taxon>Serpula</taxon>
    </lineage>
</organism>
<gene>
    <name evidence="1" type="ORF">SERLADRAFT_434076</name>
</gene>
<dbReference type="Proteomes" id="UP000008064">
    <property type="component" value="Unassembled WGS sequence"/>
</dbReference>
<dbReference type="GeneID" id="18814302"/>
<sequence length="165" mass="18431">MAVQNVQASPGMIAPPVLSKTDQGSLNAWSKKEYCAKNILGCMVSDLTLQQILHKDTVVEMWDLIHQENKNKTKLIQAELQDKLAALHCPKKGNMHTHIDKIRDMWEQLSAAGVYLTDKEKALNMLRSLSSTCAIFVSQLSVSAHMNGKSINPETLIVNLLQEYD</sequence>
<proteinExistence type="predicted"/>
<dbReference type="KEGG" id="sla:SERLADRAFT_434076"/>